<sequence length="346" mass="35279">MGAAPARTRAGPACACAHAAAGGVGAVAARTAEGRRHRIPRVTSVQAIGVSAGRRTLGGASVNAVGVGTPAALFLLVLLPVVAALARRRVAPRGALALRLLVVTLIVTALASPYLWTRGGDLTVVFAVDLSDSVPAEQRQAAQEFVRSAAGHRRPGDRVGLVTFGASAITEELPNPQPRLAFATQPVATGTDLGQAIRAALAALPEDGARRIVLLTDGNDNRGGLAEALALARSDGVEVSAVPLAAGGAAEVLVDDVEAPQEVVAGEQFAVKVAVMATTAASVRLTITAGSTIVDRRTIEVPPGRTIVTVILTAPARTTGPRLRSWCGGGRWSGTWHASRGSWPAC</sequence>
<evidence type="ECO:0000256" key="1">
    <source>
        <dbReference type="SAM" id="Phobius"/>
    </source>
</evidence>
<proteinExistence type="predicted"/>
<feature type="transmembrane region" description="Helical" evidence="1">
    <location>
        <begin position="64"/>
        <end position="85"/>
    </location>
</feature>
<dbReference type="PANTHER" id="PTHR37947">
    <property type="entry name" value="BLL2462 PROTEIN"/>
    <property type="match status" value="1"/>
</dbReference>
<gene>
    <name evidence="3" type="ORF">E6H05_09895</name>
</gene>
<keyword evidence="1" id="KW-0812">Transmembrane</keyword>
<dbReference type="SUPFAM" id="SSF53300">
    <property type="entry name" value="vWA-like"/>
    <property type="match status" value="1"/>
</dbReference>
<dbReference type="Pfam" id="PF13519">
    <property type="entry name" value="VWA_2"/>
    <property type="match status" value="1"/>
</dbReference>
<keyword evidence="1" id="KW-1133">Transmembrane helix</keyword>
<evidence type="ECO:0000313" key="3">
    <source>
        <dbReference type="EMBL" id="TMI73374.1"/>
    </source>
</evidence>
<dbReference type="AlphaFoldDB" id="A0A537IPX9"/>
<keyword evidence="1" id="KW-0472">Membrane</keyword>
<dbReference type="Gene3D" id="3.40.50.410">
    <property type="entry name" value="von Willebrand factor, type A domain"/>
    <property type="match status" value="1"/>
</dbReference>
<feature type="domain" description="VWFA" evidence="2">
    <location>
        <begin position="121"/>
        <end position="277"/>
    </location>
</feature>
<reference evidence="3 4" key="1">
    <citation type="journal article" date="2019" name="Nat. Microbiol.">
        <title>Mediterranean grassland soil C-N compound turnover is dependent on rainfall and depth, and is mediated by genomically divergent microorganisms.</title>
        <authorList>
            <person name="Diamond S."/>
            <person name="Andeer P.F."/>
            <person name="Li Z."/>
            <person name="Crits-Christoph A."/>
            <person name="Burstein D."/>
            <person name="Anantharaman K."/>
            <person name="Lane K.R."/>
            <person name="Thomas B.C."/>
            <person name="Pan C."/>
            <person name="Northen T.R."/>
            <person name="Banfield J.F."/>
        </authorList>
    </citation>
    <scope>NUCLEOTIDE SEQUENCE [LARGE SCALE GENOMIC DNA]</scope>
    <source>
        <strain evidence="3">NP_8</strain>
    </source>
</reference>
<evidence type="ECO:0000313" key="4">
    <source>
        <dbReference type="Proteomes" id="UP000318834"/>
    </source>
</evidence>
<evidence type="ECO:0000259" key="2">
    <source>
        <dbReference type="SMART" id="SM00327"/>
    </source>
</evidence>
<dbReference type="InterPro" id="IPR036465">
    <property type="entry name" value="vWFA_dom_sf"/>
</dbReference>
<comment type="caution">
    <text evidence="3">The sequence shown here is derived from an EMBL/GenBank/DDBJ whole genome shotgun (WGS) entry which is preliminary data.</text>
</comment>
<dbReference type="CDD" id="cd00198">
    <property type="entry name" value="vWFA"/>
    <property type="match status" value="1"/>
</dbReference>
<protein>
    <submittedName>
        <fullName evidence="3">VWA domain-containing protein</fullName>
    </submittedName>
</protein>
<organism evidence="3 4">
    <name type="scientific">Candidatus Segetimicrobium genomatis</name>
    <dbReference type="NCBI Taxonomy" id="2569760"/>
    <lineage>
        <taxon>Bacteria</taxon>
        <taxon>Bacillati</taxon>
        <taxon>Candidatus Sysuimicrobiota</taxon>
        <taxon>Candidatus Sysuimicrobiia</taxon>
        <taxon>Candidatus Sysuimicrobiales</taxon>
        <taxon>Candidatus Segetimicrobiaceae</taxon>
        <taxon>Candidatus Segetimicrobium</taxon>
    </lineage>
</organism>
<feature type="transmembrane region" description="Helical" evidence="1">
    <location>
        <begin position="97"/>
        <end position="116"/>
    </location>
</feature>
<dbReference type="PANTHER" id="PTHR37947:SF2">
    <property type="entry name" value="VON WILLEBRAND FACTOR TYPE A"/>
    <property type="match status" value="1"/>
</dbReference>
<dbReference type="EMBL" id="VBAP01000072">
    <property type="protein sequence ID" value="TMI73374.1"/>
    <property type="molecule type" value="Genomic_DNA"/>
</dbReference>
<dbReference type="SMART" id="SM00327">
    <property type="entry name" value="VWA"/>
    <property type="match status" value="1"/>
</dbReference>
<dbReference type="InterPro" id="IPR002035">
    <property type="entry name" value="VWF_A"/>
</dbReference>
<accession>A0A537IPX9</accession>
<name>A0A537IPX9_9BACT</name>
<dbReference type="Proteomes" id="UP000318834">
    <property type="component" value="Unassembled WGS sequence"/>
</dbReference>